<gene>
    <name evidence="4" type="ORF">Clacol_003153</name>
</gene>
<dbReference type="Pfam" id="PF16862">
    <property type="entry name" value="Glyco_hydro_79C"/>
    <property type="match status" value="1"/>
</dbReference>
<dbReference type="InterPro" id="IPR011048">
    <property type="entry name" value="Haem_d1_sf"/>
</dbReference>
<evidence type="ECO:0000256" key="2">
    <source>
        <dbReference type="PROSITE-ProRule" id="PRU00221"/>
    </source>
</evidence>
<dbReference type="SUPFAM" id="SSF52540">
    <property type="entry name" value="P-loop containing nucleoside triphosphate hydrolases"/>
    <property type="match status" value="1"/>
</dbReference>
<organism evidence="4 5">
    <name type="scientific">Clathrus columnatus</name>
    <dbReference type="NCBI Taxonomy" id="1419009"/>
    <lineage>
        <taxon>Eukaryota</taxon>
        <taxon>Fungi</taxon>
        <taxon>Dikarya</taxon>
        <taxon>Basidiomycota</taxon>
        <taxon>Agaricomycotina</taxon>
        <taxon>Agaricomycetes</taxon>
        <taxon>Phallomycetidae</taxon>
        <taxon>Phallales</taxon>
        <taxon>Clathraceae</taxon>
        <taxon>Clathrus</taxon>
    </lineage>
</organism>
<dbReference type="InterPro" id="IPR056884">
    <property type="entry name" value="NPHP3-like_N"/>
</dbReference>
<reference evidence="4" key="1">
    <citation type="submission" date="2021-10" db="EMBL/GenBank/DDBJ databases">
        <title>De novo Genome Assembly of Clathrus columnatus (Basidiomycota, Fungi) Using Illumina and Nanopore Sequence Data.</title>
        <authorList>
            <person name="Ogiso-Tanaka E."/>
            <person name="Itagaki H."/>
            <person name="Hosoya T."/>
            <person name="Hosaka K."/>
        </authorList>
    </citation>
    <scope>NUCLEOTIDE SEQUENCE</scope>
    <source>
        <strain evidence="4">MO-923</strain>
    </source>
</reference>
<dbReference type="SUPFAM" id="SSF50998">
    <property type="entry name" value="Quinoprotein alcohol dehydrogenase-like"/>
    <property type="match status" value="1"/>
</dbReference>
<dbReference type="InterPro" id="IPR001680">
    <property type="entry name" value="WD40_rpt"/>
</dbReference>
<dbReference type="Pfam" id="PF24883">
    <property type="entry name" value="NPHP3_N"/>
    <property type="match status" value="1"/>
</dbReference>
<keyword evidence="2" id="KW-0853">WD repeat</keyword>
<name>A0AAV5A6S7_9AGAM</name>
<proteinExistence type="predicted"/>
<dbReference type="InterPro" id="IPR007111">
    <property type="entry name" value="NACHT_NTPase"/>
</dbReference>
<evidence type="ECO:0000256" key="1">
    <source>
        <dbReference type="ARBA" id="ARBA00022737"/>
    </source>
</evidence>
<dbReference type="PROSITE" id="PS50837">
    <property type="entry name" value="NACHT"/>
    <property type="match status" value="1"/>
</dbReference>
<dbReference type="EMBL" id="BPWL01000003">
    <property type="protein sequence ID" value="GJJ08933.1"/>
    <property type="molecule type" value="Genomic_DNA"/>
</dbReference>
<dbReference type="Gene3D" id="3.40.50.300">
    <property type="entry name" value="P-loop containing nucleotide triphosphate hydrolases"/>
    <property type="match status" value="1"/>
</dbReference>
<dbReference type="PANTHER" id="PTHR36183:SF2">
    <property type="entry name" value="BETA-GLUCURONIDASE C-TERMINAL DOMAIN-CONTAINING PROTEIN"/>
    <property type="match status" value="1"/>
</dbReference>
<dbReference type="PROSITE" id="PS50082">
    <property type="entry name" value="WD_REPEATS_2"/>
    <property type="match status" value="1"/>
</dbReference>
<sequence>MSFMQPRQSHDASNIDKLNREELNDSMQAASQALQSTRGVTGRQLERNDKGGYGQLAAGVVDRLSAFTNLVQNIADVVTYAQGIDQNILDLFVILDSTYKFIEETKEIEHHPSYERILSNLAKQTVECAYFIRDYAKMANFWFRAGKNLIGKPIKARVQIYQDAFDRILMEFRNHSALHTEITVGRLLEQNGLISETLSLGNLPYASGAGLHTGKQCLPGTRVEILDDIINWVNDVDDGCPRLFWLAGSAGVGKSAIAHSIALWFQRIGRLGSFFCFDRTGSIERREKVFSTIARDLADLDTQIKHELVKAIQNKTSLQSTTDLHLQFKNFLFEPLQAISQVTIGPILVVIDALDESGDPISRQELLKVITKETSSLPANIRFLVTSRPEQDIIAAFHGSQSRTQIKMMDSIPETETRRDILNYFKTNLAEPSSFGDSQLRRLVDLSQGLFQWAYLALQFLNGLGNTAGSTLTERYEDLLNVPHIESIHDHLDAMYTQVLSSLFNTKQPRVMSRFRSVIGSILAAREPLSLNSLVALRRGNVPLSQRTMDIKVITQHMGSLLSGIDDLSSAIRPLHLSFREYLLDKDRSKDFFIDLSPCHQEFAFTCLRTMKEELRFNICDIPSSHKSNAEDEDLPARISSRISVPLSYSSRFWGVHVSSAIFDPLLARKVEEFFHQDFLHWLEVLSLLKTVHVAVRSMSGLISWSLGREAYKLLYDFAVDGSRFVRSFSDAIALSAPHVYLSGLPFCPQGSLLRKTFIDRFPNTLQIASDPIHSWPLSQRTRRISETITSICFSHKGEYLALGLWGGILKLLDSESFDTLWVKEQSDQQHIDAIQFLTDDKSLVFASASGIYLFDILTGEITFQNSFAPFLGTIFSPNAKFVATLNPSNLLVWNLETVERVIDLQFDIKKRTPNSAFLNNDDGRFVTYSDIGAQVWDLETGTILHGPFPPPSDLIPNVTDLEFRVSPNGRHVIFIDDSRFFIWDFQDNLVISFDRPRIVLLTISSDGNCVITRTSDGRLVLHYINGNELYCETDRGISDIACSEDGRWLAFRNVDRLHIRELDGCQSSDYLLKPLPVDPVFINASSDGTYLLSTSVEESFEVWDVQSGQSIRKLSRDTEFTLTNPIFSPMNRYLGYISGGKFVNLYDINSGASKEISFNDPKIRLQGIAFSQDEKLLATLDLSQRAICIWDIDSPRVLETLAVPKPTKHGDRPIFEASSRFRYFAYAFHDGHVSLFDRTQPIPLELPICEQSSYETVIESFAFSLDEEYMLISRGLAVLHINLTTKEYRTIVLQLGGHMIPLQNIRLGSPTRRIYVTPNSETLLVETQALANYNVWDASSGQLLYFASEEYPRMSVKGFIPVHQYLFTTTRSDGHARISALKHNRDNRVCFSFDDQHSLQLPPGSSARLREDGWVVTQDDRLLFWVPKDYHTTLHVPGLVYILGKKSIELDLSSFLHGESWTALPGRDASQLLDPRLASFSFELAYFVDFAGNTTNPNMLTQELMARLVERTGVGPDVRPGGITVLAWPLLVFTLSNSDSSIFDQNAPALVNDLSPLANLLYLSQKLFTISITSGPDFFQSHHNFPSTSRFVVDVNLGNSSVEIAQGEIAAAINVDYKVGNEPDQYAGSIRPSNWTSLDYTTQFLNWTSILSENLDLPQHIFQSGAFAINPTSSAPMTTVSTIEEGIDSTGVVKLFDQHSYQYSTCDPVRNALATLPALVNHQNITAYLDLWIPQIAAARAEGKEFVIGEYGSVSCSGKENVTDTFGQAIWLADTVLYGASLNISRMYLHQGATLVFQSSDQANTVGFSWYDLWYPIPSDRYGSARASPSFVAYLLITEAVGSSGRSQLQLINIPEAPHVAAYVIWDDAVKSDGIARLAIINTAISNITTPAKENGSVVVDLKPFLNSKQRSNDVVVKRMTSPGVDSKNSDLATWAGQAFTNGTASGREVVETLKDGEVTVRGSEAVLVFF</sequence>
<dbReference type="Proteomes" id="UP001050691">
    <property type="component" value="Unassembled WGS sequence"/>
</dbReference>
<protein>
    <recommendedName>
        <fullName evidence="3">NACHT domain-containing protein</fullName>
    </recommendedName>
</protein>
<evidence type="ECO:0000313" key="4">
    <source>
        <dbReference type="EMBL" id="GJJ08933.1"/>
    </source>
</evidence>
<dbReference type="Gene3D" id="3.20.20.80">
    <property type="entry name" value="Glycosidases"/>
    <property type="match status" value="1"/>
</dbReference>
<evidence type="ECO:0000313" key="5">
    <source>
        <dbReference type="Proteomes" id="UP001050691"/>
    </source>
</evidence>
<dbReference type="SUPFAM" id="SSF51004">
    <property type="entry name" value="C-terminal (heme d1) domain of cytochrome cd1-nitrite reductase"/>
    <property type="match status" value="1"/>
</dbReference>
<dbReference type="PANTHER" id="PTHR36183">
    <property type="entry name" value="BETA-GLUCURONIDASE"/>
    <property type="match status" value="1"/>
</dbReference>
<dbReference type="InterPro" id="IPR052974">
    <property type="entry name" value="GH79_Enzymes"/>
</dbReference>
<keyword evidence="5" id="KW-1185">Reference proteome</keyword>
<dbReference type="InterPro" id="IPR011047">
    <property type="entry name" value="Quinoprotein_ADH-like_sf"/>
</dbReference>
<dbReference type="InterPro" id="IPR015943">
    <property type="entry name" value="WD40/YVTN_repeat-like_dom_sf"/>
</dbReference>
<accession>A0AAV5A6S7</accession>
<feature type="domain" description="NACHT" evidence="3">
    <location>
        <begin position="242"/>
        <end position="389"/>
    </location>
</feature>
<keyword evidence="1" id="KW-0677">Repeat</keyword>
<dbReference type="Gene3D" id="2.130.10.10">
    <property type="entry name" value="YVTN repeat-like/Quinoprotein amine dehydrogenase"/>
    <property type="match status" value="3"/>
</dbReference>
<comment type="caution">
    <text evidence="4">The sequence shown here is derived from an EMBL/GenBank/DDBJ whole genome shotgun (WGS) entry which is preliminary data.</text>
</comment>
<evidence type="ECO:0000259" key="3">
    <source>
        <dbReference type="PROSITE" id="PS50837"/>
    </source>
</evidence>
<dbReference type="InterPro" id="IPR017853">
    <property type="entry name" value="GH"/>
</dbReference>
<dbReference type="InterPro" id="IPR031728">
    <property type="entry name" value="GlcAase_C"/>
</dbReference>
<feature type="repeat" description="WD" evidence="2">
    <location>
        <begin position="1083"/>
        <end position="1114"/>
    </location>
</feature>
<dbReference type="InterPro" id="IPR027417">
    <property type="entry name" value="P-loop_NTPase"/>
</dbReference>
<dbReference type="SUPFAM" id="SSF51445">
    <property type="entry name" value="(Trans)glycosidases"/>
    <property type="match status" value="1"/>
</dbReference>